<dbReference type="InterPro" id="IPR011006">
    <property type="entry name" value="CheY-like_superfamily"/>
</dbReference>
<dbReference type="InterPro" id="IPR043128">
    <property type="entry name" value="Rev_trsase/Diguanyl_cyclase"/>
</dbReference>
<feature type="domain" description="GGDEF" evidence="3">
    <location>
        <begin position="319"/>
        <end position="448"/>
    </location>
</feature>
<reference evidence="4" key="1">
    <citation type="submission" date="2018-06" db="EMBL/GenBank/DDBJ databases">
        <authorList>
            <person name="Zhirakovskaya E."/>
        </authorList>
    </citation>
    <scope>NUCLEOTIDE SEQUENCE</scope>
</reference>
<dbReference type="AlphaFoldDB" id="A0A3B1AQI4"/>
<dbReference type="InterPro" id="IPR050469">
    <property type="entry name" value="Diguanylate_Cyclase"/>
</dbReference>
<sequence length="468" mass="51929">MYKKLMSNQKTCILVVDGSSVSREILSRILREELADSEIISCKSGAEAMTLLSTRKVNLVTTALLLADMDGLALSRKIRDTFQHPFIPLVVVSGDADSRLLREGYEAGVTDYFDKSNGYKAFGTFIHGFLQRNSGLVGNILFIEDSRTTAAVLLKIMTKNGLEVTHVSSAEVALGMIDASIRETEESETEAVLSFDLVITDFYLEGEMTGGDLLHAIRAKYHLSQQELPVLVLTGSDDPSTQVEIFHAGGNDFVHKPIVEEILIARVRALLLIKHQFDALRKQTETMRWIAATDSLTGVRSKRYLVDNGDEFIRSPENQGVWAIIIDIDHFKNINDNLGHITGDHVLAELGEFFNSHFSDDMAVRFGGEEFCLLVKNCDREAILQRSEELREQIENLKPAGLEVRISLGVAGVEEHPEANLTQLISLADKGLYYSKEAGRNRVSIYGPDGPELYSASKVSPLQQPRQA</sequence>
<dbReference type="EMBL" id="UOFY01000027">
    <property type="protein sequence ID" value="VAX08249.1"/>
    <property type="molecule type" value="Genomic_DNA"/>
</dbReference>
<dbReference type="PANTHER" id="PTHR45138:SF24">
    <property type="entry name" value="DIGUANYLATE CYCLASE DGCC-RELATED"/>
    <property type="match status" value="1"/>
</dbReference>
<feature type="region of interest" description="Disordered" evidence="1">
    <location>
        <begin position="449"/>
        <end position="468"/>
    </location>
</feature>
<gene>
    <name evidence="4" type="ORF">MNBD_GAMMA25-496</name>
</gene>
<dbReference type="GO" id="GO:0000160">
    <property type="term" value="P:phosphorelay signal transduction system"/>
    <property type="evidence" value="ECO:0007669"/>
    <property type="project" value="InterPro"/>
</dbReference>
<dbReference type="CDD" id="cd01949">
    <property type="entry name" value="GGDEF"/>
    <property type="match status" value="1"/>
</dbReference>
<dbReference type="SMART" id="SM00448">
    <property type="entry name" value="REC"/>
    <property type="match status" value="2"/>
</dbReference>
<feature type="domain" description="Response regulatory" evidence="2">
    <location>
        <begin position="12"/>
        <end position="130"/>
    </location>
</feature>
<dbReference type="Pfam" id="PF00990">
    <property type="entry name" value="GGDEF"/>
    <property type="match status" value="1"/>
</dbReference>
<dbReference type="GO" id="GO:0005886">
    <property type="term" value="C:plasma membrane"/>
    <property type="evidence" value="ECO:0007669"/>
    <property type="project" value="TreeGrafter"/>
</dbReference>
<evidence type="ECO:0000259" key="2">
    <source>
        <dbReference type="PROSITE" id="PS50110"/>
    </source>
</evidence>
<dbReference type="PANTHER" id="PTHR45138">
    <property type="entry name" value="REGULATORY COMPONENTS OF SENSORY TRANSDUCTION SYSTEM"/>
    <property type="match status" value="1"/>
</dbReference>
<dbReference type="InterPro" id="IPR000160">
    <property type="entry name" value="GGDEF_dom"/>
</dbReference>
<dbReference type="PROSITE" id="PS50887">
    <property type="entry name" value="GGDEF"/>
    <property type="match status" value="1"/>
</dbReference>
<dbReference type="Gene3D" id="3.40.50.2300">
    <property type="match status" value="2"/>
</dbReference>
<dbReference type="GO" id="GO:0043709">
    <property type="term" value="P:cell adhesion involved in single-species biofilm formation"/>
    <property type="evidence" value="ECO:0007669"/>
    <property type="project" value="TreeGrafter"/>
</dbReference>
<dbReference type="GO" id="GO:1902201">
    <property type="term" value="P:negative regulation of bacterial-type flagellum-dependent cell motility"/>
    <property type="evidence" value="ECO:0007669"/>
    <property type="project" value="TreeGrafter"/>
</dbReference>
<dbReference type="SUPFAM" id="SSF52172">
    <property type="entry name" value="CheY-like"/>
    <property type="match status" value="2"/>
</dbReference>
<dbReference type="NCBIfam" id="TIGR00254">
    <property type="entry name" value="GGDEF"/>
    <property type="match status" value="1"/>
</dbReference>
<dbReference type="Pfam" id="PF00072">
    <property type="entry name" value="Response_reg"/>
    <property type="match status" value="2"/>
</dbReference>
<dbReference type="SUPFAM" id="SSF55073">
    <property type="entry name" value="Nucleotide cyclase"/>
    <property type="match status" value="1"/>
</dbReference>
<dbReference type="InterPro" id="IPR001789">
    <property type="entry name" value="Sig_transdc_resp-reg_receiver"/>
</dbReference>
<protein>
    <submittedName>
        <fullName evidence="4">Uncharacterized protein</fullName>
    </submittedName>
</protein>
<dbReference type="CDD" id="cd00156">
    <property type="entry name" value="REC"/>
    <property type="match status" value="2"/>
</dbReference>
<evidence type="ECO:0000313" key="4">
    <source>
        <dbReference type="EMBL" id="VAX08249.1"/>
    </source>
</evidence>
<evidence type="ECO:0000259" key="3">
    <source>
        <dbReference type="PROSITE" id="PS50887"/>
    </source>
</evidence>
<dbReference type="InterPro" id="IPR029787">
    <property type="entry name" value="Nucleotide_cyclase"/>
</dbReference>
<feature type="domain" description="Response regulatory" evidence="2">
    <location>
        <begin position="139"/>
        <end position="271"/>
    </location>
</feature>
<name>A0A3B1AQI4_9ZZZZ</name>
<dbReference type="PROSITE" id="PS50110">
    <property type="entry name" value="RESPONSE_REGULATORY"/>
    <property type="match status" value="2"/>
</dbReference>
<evidence type="ECO:0000256" key="1">
    <source>
        <dbReference type="SAM" id="MobiDB-lite"/>
    </source>
</evidence>
<dbReference type="SMART" id="SM00267">
    <property type="entry name" value="GGDEF"/>
    <property type="match status" value="1"/>
</dbReference>
<feature type="compositionally biased region" description="Polar residues" evidence="1">
    <location>
        <begin position="457"/>
        <end position="468"/>
    </location>
</feature>
<dbReference type="GO" id="GO:0052621">
    <property type="term" value="F:diguanylate cyclase activity"/>
    <property type="evidence" value="ECO:0007669"/>
    <property type="project" value="TreeGrafter"/>
</dbReference>
<dbReference type="Gene3D" id="3.30.70.270">
    <property type="match status" value="1"/>
</dbReference>
<accession>A0A3B1AQI4</accession>
<proteinExistence type="predicted"/>
<organism evidence="4">
    <name type="scientific">hydrothermal vent metagenome</name>
    <dbReference type="NCBI Taxonomy" id="652676"/>
    <lineage>
        <taxon>unclassified sequences</taxon>
        <taxon>metagenomes</taxon>
        <taxon>ecological metagenomes</taxon>
    </lineage>
</organism>